<keyword evidence="3 4" id="KW-0378">Hydrolase</keyword>
<evidence type="ECO:0000259" key="5">
    <source>
        <dbReference type="PROSITE" id="PS51462"/>
    </source>
</evidence>
<keyword evidence="7" id="KW-1185">Reference proteome</keyword>
<evidence type="ECO:0000313" key="6">
    <source>
        <dbReference type="EMBL" id="OQO90256.1"/>
    </source>
</evidence>
<dbReference type="InterPro" id="IPR015797">
    <property type="entry name" value="NUDIX_hydrolase-like_dom_sf"/>
</dbReference>
<dbReference type="AlphaFoldDB" id="A0A1V8ZZN9"/>
<comment type="cofactor">
    <cofactor evidence="1">
        <name>Mg(2+)</name>
        <dbReference type="ChEBI" id="CHEBI:18420"/>
    </cofactor>
</comment>
<evidence type="ECO:0000256" key="3">
    <source>
        <dbReference type="ARBA" id="ARBA00022801"/>
    </source>
</evidence>
<organism evidence="6 7">
    <name type="scientific">Saccharomonospora piscinae</name>
    <dbReference type="NCBI Taxonomy" id="687388"/>
    <lineage>
        <taxon>Bacteria</taxon>
        <taxon>Bacillati</taxon>
        <taxon>Actinomycetota</taxon>
        <taxon>Actinomycetes</taxon>
        <taxon>Pseudonocardiales</taxon>
        <taxon>Pseudonocardiaceae</taxon>
        <taxon>Saccharomonospora</taxon>
    </lineage>
</organism>
<dbReference type="STRING" id="1962155.B1813_17655"/>
<dbReference type="Proteomes" id="UP000192591">
    <property type="component" value="Unassembled WGS sequence"/>
</dbReference>
<dbReference type="EMBL" id="MWIH01000007">
    <property type="protein sequence ID" value="OQO90256.1"/>
    <property type="molecule type" value="Genomic_DNA"/>
</dbReference>
<comment type="similarity">
    <text evidence="2 4">Belongs to the Nudix hydrolase family.</text>
</comment>
<comment type="caution">
    <text evidence="6">The sequence shown here is derived from an EMBL/GenBank/DDBJ whole genome shotgun (WGS) entry which is preliminary data.</text>
</comment>
<dbReference type="PROSITE" id="PS51462">
    <property type="entry name" value="NUDIX"/>
    <property type="match status" value="1"/>
</dbReference>
<protein>
    <submittedName>
        <fullName evidence="6">NUDIX hydrolase</fullName>
    </submittedName>
</protein>
<reference evidence="6 7" key="1">
    <citation type="submission" date="2017-02" db="EMBL/GenBank/DDBJ databases">
        <title>Draft genome of Saccharomonospora sp. 154.</title>
        <authorList>
            <person name="Alonso-Carmona G.S."/>
            <person name="De La Haba R."/>
            <person name="Vera-Gargallo B."/>
            <person name="Sandoval-Trujillo A.H."/>
            <person name="Ramirez-Duran N."/>
            <person name="Ventosa A."/>
        </authorList>
    </citation>
    <scope>NUCLEOTIDE SEQUENCE [LARGE SCALE GENOMIC DNA]</scope>
    <source>
        <strain evidence="6 7">LRS4.154</strain>
    </source>
</reference>
<evidence type="ECO:0000256" key="4">
    <source>
        <dbReference type="RuleBase" id="RU003476"/>
    </source>
</evidence>
<dbReference type="Pfam" id="PF00293">
    <property type="entry name" value="NUDIX"/>
    <property type="match status" value="1"/>
</dbReference>
<evidence type="ECO:0000256" key="1">
    <source>
        <dbReference type="ARBA" id="ARBA00001946"/>
    </source>
</evidence>
<sequence length="134" mass="14602">MHRADSVRCVGGIVFDADGRLLLVRRAHDPHRGRWSLPGGRVRPGETDAEALVRELREETGLHVAPVTLRGTVPLGRYLISDYTCTVSGGRLCAGDDADDIGWVNSAQFSALATRDALTPDLAETLRTWDALPR</sequence>
<dbReference type="GO" id="GO:0016787">
    <property type="term" value="F:hydrolase activity"/>
    <property type="evidence" value="ECO:0007669"/>
    <property type="project" value="UniProtKB-KW"/>
</dbReference>
<dbReference type="RefSeq" id="WP_081193729.1">
    <property type="nucleotide sequence ID" value="NZ_MWIH01000007.1"/>
</dbReference>
<dbReference type="Gene3D" id="3.90.79.10">
    <property type="entry name" value="Nucleoside Triphosphate Pyrophosphohydrolase"/>
    <property type="match status" value="1"/>
</dbReference>
<proteinExistence type="inferred from homology"/>
<dbReference type="PANTHER" id="PTHR43046">
    <property type="entry name" value="GDP-MANNOSE MANNOSYL HYDROLASE"/>
    <property type="match status" value="1"/>
</dbReference>
<dbReference type="InterPro" id="IPR000086">
    <property type="entry name" value="NUDIX_hydrolase_dom"/>
</dbReference>
<feature type="domain" description="Nudix hydrolase" evidence="5">
    <location>
        <begin position="5"/>
        <end position="130"/>
    </location>
</feature>
<gene>
    <name evidence="6" type="ORF">B1813_17655</name>
</gene>
<name>A0A1V8ZZN9_SACPI</name>
<dbReference type="InterPro" id="IPR020476">
    <property type="entry name" value="Nudix_hydrolase"/>
</dbReference>
<dbReference type="CDD" id="cd04673">
    <property type="entry name" value="NUDIX_ADPRase"/>
    <property type="match status" value="1"/>
</dbReference>
<dbReference type="PRINTS" id="PR00502">
    <property type="entry name" value="NUDIXFAMILY"/>
</dbReference>
<evidence type="ECO:0000313" key="7">
    <source>
        <dbReference type="Proteomes" id="UP000192591"/>
    </source>
</evidence>
<dbReference type="SUPFAM" id="SSF55811">
    <property type="entry name" value="Nudix"/>
    <property type="match status" value="1"/>
</dbReference>
<dbReference type="InterPro" id="IPR020084">
    <property type="entry name" value="NUDIX_hydrolase_CS"/>
</dbReference>
<accession>A0A1V8ZZN9</accession>
<dbReference type="PROSITE" id="PS00893">
    <property type="entry name" value="NUDIX_BOX"/>
    <property type="match status" value="1"/>
</dbReference>
<dbReference type="PANTHER" id="PTHR43046:SF14">
    <property type="entry name" value="MUTT_NUDIX FAMILY PROTEIN"/>
    <property type="match status" value="1"/>
</dbReference>
<evidence type="ECO:0000256" key="2">
    <source>
        <dbReference type="ARBA" id="ARBA00005582"/>
    </source>
</evidence>